<organism evidence="1 2">
    <name type="scientific">Fusarium avenaceum</name>
    <dbReference type="NCBI Taxonomy" id="40199"/>
    <lineage>
        <taxon>Eukaryota</taxon>
        <taxon>Fungi</taxon>
        <taxon>Dikarya</taxon>
        <taxon>Ascomycota</taxon>
        <taxon>Pezizomycotina</taxon>
        <taxon>Sordariomycetes</taxon>
        <taxon>Hypocreomycetidae</taxon>
        <taxon>Hypocreales</taxon>
        <taxon>Nectriaceae</taxon>
        <taxon>Fusarium</taxon>
        <taxon>Fusarium tricinctum species complex</taxon>
    </lineage>
</organism>
<gene>
    <name evidence="1" type="ORF">KAF25_000856</name>
</gene>
<proteinExistence type="predicted"/>
<keyword evidence="2" id="KW-1185">Reference proteome</keyword>
<dbReference type="AlphaFoldDB" id="A0A9P7KQZ6"/>
<sequence length="218" mass="24777">MTRPSTPCHAQAVSASLRHAFYELVFENWDSENDFIAFPVRAEKRLAQIAVVVGVFTEDLPVTPRKRKLGQEQQLNKGRRAGAPAYLSVHLNAKGFNFESLWRDQHGSTVNSKFVRLSEGMTLKKAIEKSILSWDAWERTLVQQYNTEMVIALARCRVREFSRAGTAAPPYVSSDLEINDRLIQCDLVSDGLDEMQRSLTRISEAVQRRRPGAPRTRM</sequence>
<comment type="caution">
    <text evidence="1">The sequence shown here is derived from an EMBL/GenBank/DDBJ whole genome shotgun (WGS) entry which is preliminary data.</text>
</comment>
<dbReference type="Proteomes" id="UP000782241">
    <property type="component" value="Unassembled WGS sequence"/>
</dbReference>
<dbReference type="EMBL" id="JAGPUO010000025">
    <property type="protein sequence ID" value="KAG5655936.1"/>
    <property type="molecule type" value="Genomic_DNA"/>
</dbReference>
<protein>
    <submittedName>
        <fullName evidence="1">Uncharacterized protein</fullName>
    </submittedName>
</protein>
<accession>A0A9P7KQZ6</accession>
<name>A0A9P7KQZ6_9HYPO</name>
<reference evidence="1" key="1">
    <citation type="submission" date="2021-04" db="EMBL/GenBank/DDBJ databases">
        <title>Draft genome of Fusarium avenaceum strain F156N33, isolated from an atmospheric sample in Virginia.</title>
        <authorList>
            <person name="Yang S."/>
            <person name="Vinatzer B.A."/>
            <person name="Coleman J."/>
        </authorList>
    </citation>
    <scope>NUCLEOTIDE SEQUENCE</scope>
    <source>
        <strain evidence="1">F156N33</strain>
    </source>
</reference>
<evidence type="ECO:0000313" key="2">
    <source>
        <dbReference type="Proteomes" id="UP000782241"/>
    </source>
</evidence>
<evidence type="ECO:0000313" key="1">
    <source>
        <dbReference type="EMBL" id="KAG5655936.1"/>
    </source>
</evidence>